<accession>A0ABR3WRH8</accession>
<keyword evidence="3" id="KW-0560">Oxidoreductase</keyword>
<evidence type="ECO:0000256" key="1">
    <source>
        <dbReference type="ARBA" id="ARBA00006484"/>
    </source>
</evidence>
<reference evidence="6 7" key="1">
    <citation type="journal article" date="2024" name="IMA Fungus">
        <title>IMA Genome - F19 : A genome assembly and annotation guide to empower mycologists, including annotated draft genome sequences of Ceratocystis pirilliformis, Diaporthe australafricana, Fusarium ophioides, Paecilomyces lecythidis, and Sporothrix stenoceras.</title>
        <authorList>
            <person name="Aylward J."/>
            <person name="Wilson A.M."/>
            <person name="Visagie C.M."/>
            <person name="Spraker J."/>
            <person name="Barnes I."/>
            <person name="Buitendag C."/>
            <person name="Ceriani C."/>
            <person name="Del Mar Angel L."/>
            <person name="du Plessis D."/>
            <person name="Fuchs T."/>
            <person name="Gasser K."/>
            <person name="Kramer D."/>
            <person name="Li W."/>
            <person name="Munsamy K."/>
            <person name="Piso A."/>
            <person name="Price J.L."/>
            <person name="Sonnekus B."/>
            <person name="Thomas C."/>
            <person name="van der Nest A."/>
            <person name="van Dijk A."/>
            <person name="van Heerden A."/>
            <person name="van Vuuren N."/>
            <person name="Yilmaz N."/>
            <person name="Duong T.A."/>
            <person name="van der Merwe N.A."/>
            <person name="Wingfield M.J."/>
            <person name="Wingfield B.D."/>
        </authorList>
    </citation>
    <scope>NUCLEOTIDE SEQUENCE [LARGE SCALE GENOMIC DNA]</scope>
    <source>
        <strain evidence="6 7">CMW 18167</strain>
    </source>
</reference>
<dbReference type="PANTHER" id="PTHR24321">
    <property type="entry name" value="DEHYDROGENASES, SHORT CHAIN"/>
    <property type="match status" value="1"/>
</dbReference>
<dbReference type="Proteomes" id="UP001583193">
    <property type="component" value="Unassembled WGS sequence"/>
</dbReference>
<keyword evidence="2" id="KW-0521">NADP</keyword>
<comment type="caution">
    <text evidence="6">The sequence shown here is derived from an EMBL/GenBank/DDBJ whole genome shotgun (WGS) entry which is preliminary data.</text>
</comment>
<dbReference type="Gene3D" id="3.40.50.720">
    <property type="entry name" value="NAD(P)-binding Rossmann-like Domain"/>
    <property type="match status" value="1"/>
</dbReference>
<feature type="domain" description="Ketoreductase" evidence="5">
    <location>
        <begin position="7"/>
        <end position="191"/>
    </location>
</feature>
<protein>
    <recommendedName>
        <fullName evidence="5">Ketoreductase domain-containing protein</fullName>
    </recommendedName>
</protein>
<dbReference type="InterPro" id="IPR020904">
    <property type="entry name" value="Sc_DH/Rdtase_CS"/>
</dbReference>
<keyword evidence="4" id="KW-0520">NAD</keyword>
<sequence>MDSFNNKAIAITGGASGMGLALAKYIASRGGRVSIADVQENALNQAVDALAKVASLGSSAVLARQVDVRKTDQVDSWIEETKRTFGQLNGAANLAGISGRMGIDPIVDQKDDDWEFVMGVNATGLMYSLRAELRAITPGGSIVNASSSFVFKAGPTFAPYTASKHAVIGLSQCAAREVGAQGTRINCVAPGPVNTPMFHGTSGINEKALASMSAVQRIGEPEEVAALIAFLLGDESKYITGAVYIIDGGLGI</sequence>
<proteinExistence type="inferred from homology"/>
<dbReference type="PROSITE" id="PS00061">
    <property type="entry name" value="ADH_SHORT"/>
    <property type="match status" value="1"/>
</dbReference>
<dbReference type="InterPro" id="IPR057326">
    <property type="entry name" value="KR_dom"/>
</dbReference>
<evidence type="ECO:0000256" key="4">
    <source>
        <dbReference type="ARBA" id="ARBA00023027"/>
    </source>
</evidence>
<keyword evidence="7" id="KW-1185">Reference proteome</keyword>
<dbReference type="PRINTS" id="PR00081">
    <property type="entry name" value="GDHRDH"/>
</dbReference>
<dbReference type="CDD" id="cd05233">
    <property type="entry name" value="SDR_c"/>
    <property type="match status" value="1"/>
</dbReference>
<dbReference type="Pfam" id="PF13561">
    <property type="entry name" value="adh_short_C2"/>
    <property type="match status" value="1"/>
</dbReference>
<evidence type="ECO:0000256" key="3">
    <source>
        <dbReference type="ARBA" id="ARBA00023002"/>
    </source>
</evidence>
<comment type="similarity">
    <text evidence="1">Belongs to the short-chain dehydrogenases/reductases (SDR) family.</text>
</comment>
<dbReference type="PRINTS" id="PR00080">
    <property type="entry name" value="SDRFAMILY"/>
</dbReference>
<dbReference type="InterPro" id="IPR036291">
    <property type="entry name" value="NAD(P)-bd_dom_sf"/>
</dbReference>
<gene>
    <name evidence="6" type="ORF">Plec18167_009096</name>
</gene>
<evidence type="ECO:0000256" key="2">
    <source>
        <dbReference type="ARBA" id="ARBA00022857"/>
    </source>
</evidence>
<dbReference type="EMBL" id="JAVDPF010000052">
    <property type="protein sequence ID" value="KAL1866256.1"/>
    <property type="molecule type" value="Genomic_DNA"/>
</dbReference>
<dbReference type="SMART" id="SM00822">
    <property type="entry name" value="PKS_KR"/>
    <property type="match status" value="1"/>
</dbReference>
<evidence type="ECO:0000259" key="5">
    <source>
        <dbReference type="SMART" id="SM00822"/>
    </source>
</evidence>
<organism evidence="6 7">
    <name type="scientific">Paecilomyces lecythidis</name>
    <dbReference type="NCBI Taxonomy" id="3004212"/>
    <lineage>
        <taxon>Eukaryota</taxon>
        <taxon>Fungi</taxon>
        <taxon>Dikarya</taxon>
        <taxon>Ascomycota</taxon>
        <taxon>Pezizomycotina</taxon>
        <taxon>Eurotiomycetes</taxon>
        <taxon>Eurotiomycetidae</taxon>
        <taxon>Eurotiales</taxon>
        <taxon>Thermoascaceae</taxon>
        <taxon>Paecilomyces</taxon>
    </lineage>
</organism>
<dbReference type="SUPFAM" id="SSF51735">
    <property type="entry name" value="NAD(P)-binding Rossmann-fold domains"/>
    <property type="match status" value="1"/>
</dbReference>
<evidence type="ECO:0000313" key="6">
    <source>
        <dbReference type="EMBL" id="KAL1866256.1"/>
    </source>
</evidence>
<dbReference type="InterPro" id="IPR002347">
    <property type="entry name" value="SDR_fam"/>
</dbReference>
<dbReference type="PANTHER" id="PTHR24321:SF8">
    <property type="entry name" value="ESTRADIOL 17-BETA-DEHYDROGENASE 8-RELATED"/>
    <property type="match status" value="1"/>
</dbReference>
<name>A0ABR3WRH8_9EURO</name>
<evidence type="ECO:0000313" key="7">
    <source>
        <dbReference type="Proteomes" id="UP001583193"/>
    </source>
</evidence>